<sequence length="159" mass="17718">MAFIRALLWLLSFGGMVASHQDYDDSRLTLTSMGAPDPYVTSFRGRYYLTFTMGDRIEIWSSDSLVDIEATAFRHRIWEPPPATRHSAEIWAPELHAVRGQCTTYLCCGRVEAYAQSLSDAMVRVFGLGMGSNAVPGGFNWFREVAAHAISPHIRTAGE</sequence>
<protein>
    <submittedName>
        <fullName evidence="1">Uncharacterized protein</fullName>
    </submittedName>
</protein>
<keyword evidence="2" id="KW-1185">Reference proteome</keyword>
<reference evidence="1" key="1">
    <citation type="submission" date="2022-12" db="EMBL/GenBank/DDBJ databases">
        <title>Genome Sequence of Lasiodiplodia mahajangana.</title>
        <authorList>
            <person name="Buettner E."/>
        </authorList>
    </citation>
    <scope>NUCLEOTIDE SEQUENCE</scope>
    <source>
        <strain evidence="1">VT137</strain>
    </source>
</reference>
<evidence type="ECO:0000313" key="2">
    <source>
        <dbReference type="Proteomes" id="UP001153332"/>
    </source>
</evidence>
<dbReference type="Proteomes" id="UP001153332">
    <property type="component" value="Unassembled WGS sequence"/>
</dbReference>
<dbReference type="EMBL" id="JAPUUL010000700">
    <property type="protein sequence ID" value="KAJ8129648.1"/>
    <property type="molecule type" value="Genomic_DNA"/>
</dbReference>
<gene>
    <name evidence="1" type="ORF">O1611_g3982</name>
</gene>
<proteinExistence type="predicted"/>
<organism evidence="1 2">
    <name type="scientific">Lasiodiplodia mahajangana</name>
    <dbReference type="NCBI Taxonomy" id="1108764"/>
    <lineage>
        <taxon>Eukaryota</taxon>
        <taxon>Fungi</taxon>
        <taxon>Dikarya</taxon>
        <taxon>Ascomycota</taxon>
        <taxon>Pezizomycotina</taxon>
        <taxon>Dothideomycetes</taxon>
        <taxon>Dothideomycetes incertae sedis</taxon>
        <taxon>Botryosphaeriales</taxon>
        <taxon>Botryosphaeriaceae</taxon>
        <taxon>Lasiodiplodia</taxon>
    </lineage>
</organism>
<comment type="caution">
    <text evidence="1">The sequence shown here is derived from an EMBL/GenBank/DDBJ whole genome shotgun (WGS) entry which is preliminary data.</text>
</comment>
<accession>A0ACC2JQ63</accession>
<evidence type="ECO:0000313" key="1">
    <source>
        <dbReference type="EMBL" id="KAJ8129648.1"/>
    </source>
</evidence>
<name>A0ACC2JQ63_9PEZI</name>